<evidence type="ECO:0008006" key="3">
    <source>
        <dbReference type="Google" id="ProtNLM"/>
    </source>
</evidence>
<dbReference type="Proteomes" id="UP000078512">
    <property type="component" value="Unassembled WGS sequence"/>
</dbReference>
<protein>
    <recommendedName>
        <fullName evidence="3">F-box domain-containing protein</fullName>
    </recommendedName>
</protein>
<keyword evidence="2" id="KW-1185">Reference proteome</keyword>
<proteinExistence type="predicted"/>
<gene>
    <name evidence="1" type="ORF">K457DRAFT_23771</name>
</gene>
<dbReference type="EMBL" id="KV442088">
    <property type="protein sequence ID" value="OAQ24742.1"/>
    <property type="molecule type" value="Genomic_DNA"/>
</dbReference>
<reference evidence="1 2" key="1">
    <citation type="submission" date="2016-05" db="EMBL/GenBank/DDBJ databases">
        <title>Genome sequencing reveals origins of a unique bacterial endosymbiosis in the earliest lineages of terrestrial Fungi.</title>
        <authorList>
            <consortium name="DOE Joint Genome Institute"/>
            <person name="Uehling J."/>
            <person name="Gryganskyi A."/>
            <person name="Hameed K."/>
            <person name="Tschaplinski T."/>
            <person name="Misztal P."/>
            <person name="Wu S."/>
            <person name="Desiro A."/>
            <person name="Vande Pol N."/>
            <person name="Du Z.-Y."/>
            <person name="Zienkiewicz A."/>
            <person name="Zienkiewicz K."/>
            <person name="Morin E."/>
            <person name="Tisserant E."/>
            <person name="Splivallo R."/>
            <person name="Hainaut M."/>
            <person name="Henrissat B."/>
            <person name="Ohm R."/>
            <person name="Kuo A."/>
            <person name="Yan J."/>
            <person name="Lipzen A."/>
            <person name="Nolan M."/>
            <person name="Labutti K."/>
            <person name="Barry K."/>
            <person name="Goldstein A."/>
            <person name="Labbe J."/>
            <person name="Schadt C."/>
            <person name="Tuskan G."/>
            <person name="Grigoriev I."/>
            <person name="Martin F."/>
            <person name="Vilgalys R."/>
            <person name="Bonito G."/>
        </authorList>
    </citation>
    <scope>NUCLEOTIDE SEQUENCE [LARGE SCALE GENOMIC DNA]</scope>
    <source>
        <strain evidence="1 2">AG-77</strain>
    </source>
</reference>
<name>A0A197JHS6_9FUNG</name>
<sequence length="225" mass="26274">MNPAVDPQLPWVQGYRGNTHSKAVERYSLERFWALIRQNPYLARLSFPQLASVHDLLQEFILDSLMSLHHLRDLNVEWLSLDIRSVLRSLPKLERIHVLEHLPGLEELRLQEISPEPFIWQERIGTGAKARLLDVPALKTLQYDKVPSRWEDMFIAELVGRLSGLSRIKVPMLLRATEQALWDRCYFLEEIDSLNGSDKIIRWRMRREVGEEDEDEDAALEAELA</sequence>
<dbReference type="OrthoDB" id="2356749at2759"/>
<evidence type="ECO:0000313" key="2">
    <source>
        <dbReference type="Proteomes" id="UP000078512"/>
    </source>
</evidence>
<evidence type="ECO:0000313" key="1">
    <source>
        <dbReference type="EMBL" id="OAQ24742.1"/>
    </source>
</evidence>
<organism evidence="1 2">
    <name type="scientific">Linnemannia elongata AG-77</name>
    <dbReference type="NCBI Taxonomy" id="1314771"/>
    <lineage>
        <taxon>Eukaryota</taxon>
        <taxon>Fungi</taxon>
        <taxon>Fungi incertae sedis</taxon>
        <taxon>Mucoromycota</taxon>
        <taxon>Mortierellomycotina</taxon>
        <taxon>Mortierellomycetes</taxon>
        <taxon>Mortierellales</taxon>
        <taxon>Mortierellaceae</taxon>
        <taxon>Linnemannia</taxon>
    </lineage>
</organism>
<dbReference type="AlphaFoldDB" id="A0A197JHS6"/>
<accession>A0A197JHS6</accession>